<dbReference type="EMBL" id="LAZR01055667">
    <property type="protein sequence ID" value="KKK75858.1"/>
    <property type="molecule type" value="Genomic_DNA"/>
</dbReference>
<protein>
    <submittedName>
        <fullName evidence="1">Uncharacterized protein</fullName>
    </submittedName>
</protein>
<feature type="non-terminal residue" evidence="1">
    <location>
        <position position="31"/>
    </location>
</feature>
<gene>
    <name evidence="1" type="ORF">LCGC14_2869480</name>
</gene>
<name>A0A0F8Y3L7_9ZZZZ</name>
<evidence type="ECO:0000313" key="1">
    <source>
        <dbReference type="EMBL" id="KKK75858.1"/>
    </source>
</evidence>
<reference evidence="1" key="1">
    <citation type="journal article" date="2015" name="Nature">
        <title>Complex archaea that bridge the gap between prokaryotes and eukaryotes.</title>
        <authorList>
            <person name="Spang A."/>
            <person name="Saw J.H."/>
            <person name="Jorgensen S.L."/>
            <person name="Zaremba-Niedzwiedzka K."/>
            <person name="Martijn J."/>
            <person name="Lind A.E."/>
            <person name="van Eijk R."/>
            <person name="Schleper C."/>
            <person name="Guy L."/>
            <person name="Ettema T.J."/>
        </authorList>
    </citation>
    <scope>NUCLEOTIDE SEQUENCE</scope>
</reference>
<comment type="caution">
    <text evidence="1">The sequence shown here is derived from an EMBL/GenBank/DDBJ whole genome shotgun (WGS) entry which is preliminary data.</text>
</comment>
<accession>A0A0F8Y3L7</accession>
<sequence>MNETLEAIREEWLASGLERCLAGEEPPVYPR</sequence>
<proteinExistence type="predicted"/>
<organism evidence="1">
    <name type="scientific">marine sediment metagenome</name>
    <dbReference type="NCBI Taxonomy" id="412755"/>
    <lineage>
        <taxon>unclassified sequences</taxon>
        <taxon>metagenomes</taxon>
        <taxon>ecological metagenomes</taxon>
    </lineage>
</organism>
<dbReference type="AlphaFoldDB" id="A0A0F8Y3L7"/>